<evidence type="ECO:0000256" key="3">
    <source>
        <dbReference type="ARBA" id="ARBA00022475"/>
    </source>
</evidence>
<dbReference type="InterPro" id="IPR019609">
    <property type="entry name" value="Variant_surf_glycoprt_trypan_C"/>
</dbReference>
<evidence type="ECO:0000256" key="10">
    <source>
        <dbReference type="SAM" id="SignalP"/>
    </source>
</evidence>
<dbReference type="Pfam" id="PF10659">
    <property type="entry name" value="Trypan_glycop_C"/>
    <property type="match status" value="1"/>
</dbReference>
<accession>A0A1J0R5T8</accession>
<dbReference type="EMBL" id="KX699258">
    <property type="protein sequence ID" value="APD73214.1"/>
    <property type="molecule type" value="Genomic_DNA"/>
</dbReference>
<protein>
    <submittedName>
        <fullName evidence="13">Variant surface glycoprotein 1125.440</fullName>
    </submittedName>
</protein>
<feature type="compositionally biased region" description="Low complexity" evidence="9">
    <location>
        <begin position="440"/>
        <end position="452"/>
    </location>
</feature>
<feature type="region of interest" description="Disordered" evidence="9">
    <location>
        <begin position="481"/>
        <end position="505"/>
    </location>
</feature>
<sequence>MTTTHQLHDAILIVILQILTPKSSNAAGENEREFKTICALYNLLTQPVPQPYTLNQQGKLSSNIDLETTATMETIKMLNLSAAPAAMTSILTSTEKAGKWEEVRKNDSQKFYFKDEQQLEDLKAVYRKLTGDARKEFREALNLPLKQEVATAVRPQIFKLTSCALKISDKVAKAKAEIANLGKTAQSNFISALYGQAYANTKDSSITGQTAWTEAPAATDFPWTDSESRDAACQKAKGTDDTAGSALATDAVCICTAHGAGSTTFCGTGVDVNVNMATGSGNKNLAHQVWTTLKGHCSPAPGFNPLQLTTAGLRHYIAKFHTQLGSNTHYQGTRANTDTNTPKKAAFYGTFAESENSPATCTASGTTPLTTANKGICISYEDFVLKGLPIPWEGKIIAAAESINSQQAIYDQALKDIAAIESLQRQMVTLLVMAPLLDNGSTPTTPVTGGSSAEKKPPKCKLKNTTTQEFPEAHCEYDDKKKECKPKDGTDTTAEKGAGDEDAGGATTENVRLAAGAKAECDCIEEKCKDSSILVNKKLALMTSAFVSFVAF</sequence>
<dbReference type="VEuPathDB" id="TriTrypDB:Tb427_000199700"/>
<evidence type="ECO:0000256" key="4">
    <source>
        <dbReference type="ARBA" id="ARBA00022622"/>
    </source>
</evidence>
<feature type="signal peptide" evidence="10">
    <location>
        <begin position="1"/>
        <end position="26"/>
    </location>
</feature>
<evidence type="ECO:0000256" key="2">
    <source>
        <dbReference type="ARBA" id="ARBA00004609"/>
    </source>
</evidence>
<dbReference type="Pfam" id="PF13206">
    <property type="entry name" value="VSG_B"/>
    <property type="match status" value="1"/>
</dbReference>
<dbReference type="VEuPathDB" id="TriTrypDB:Tb1125.Tb09.v4.0053"/>
<dbReference type="GO" id="GO:0005886">
    <property type="term" value="C:plasma membrane"/>
    <property type="evidence" value="ECO:0007669"/>
    <property type="project" value="UniProtKB-SubCell"/>
</dbReference>
<keyword evidence="3" id="KW-1003">Cell membrane</keyword>
<keyword evidence="8" id="KW-0449">Lipoprotein</keyword>
<reference evidence="13" key="1">
    <citation type="submission" date="2016-08" db="EMBL/GenBank/DDBJ databases">
        <title>VSG repertoire of Trypanosoma brucei EATRO 1125.</title>
        <authorList>
            <person name="Cross G.A."/>
        </authorList>
    </citation>
    <scope>NUCLEOTIDE SEQUENCE</scope>
    <source>
        <strain evidence="13">EATRO 1125</strain>
    </source>
</reference>
<organism evidence="13">
    <name type="scientific">Trypanosoma brucei</name>
    <dbReference type="NCBI Taxonomy" id="5691"/>
    <lineage>
        <taxon>Eukaryota</taxon>
        <taxon>Discoba</taxon>
        <taxon>Euglenozoa</taxon>
        <taxon>Kinetoplastea</taxon>
        <taxon>Metakinetoplastina</taxon>
        <taxon>Trypanosomatida</taxon>
        <taxon>Trypanosomatidae</taxon>
        <taxon>Trypanosoma</taxon>
    </lineage>
</organism>
<evidence type="ECO:0000259" key="12">
    <source>
        <dbReference type="Pfam" id="PF13206"/>
    </source>
</evidence>
<proteinExistence type="predicted"/>
<comment type="function">
    <text evidence="1">VSG forms a coat on the surface of the parasite. The trypanosome evades the immune response of the host by expressing a series of antigenically distinct VSGs from an estimated 1000 VSG genes.</text>
</comment>
<evidence type="ECO:0000256" key="1">
    <source>
        <dbReference type="ARBA" id="ARBA00002523"/>
    </source>
</evidence>
<name>A0A1J0R5T8_9TRYP</name>
<feature type="domain" description="Trypanosome variant surface glycoprotein C-terminal" evidence="11">
    <location>
        <begin position="460"/>
        <end position="550"/>
    </location>
</feature>
<evidence type="ECO:0000256" key="5">
    <source>
        <dbReference type="ARBA" id="ARBA00022729"/>
    </source>
</evidence>
<feature type="region of interest" description="Disordered" evidence="9">
    <location>
        <begin position="440"/>
        <end position="465"/>
    </location>
</feature>
<dbReference type="InterPro" id="IPR025932">
    <property type="entry name" value="Trypano_VSG_B_N_dom"/>
</dbReference>
<feature type="chain" id="PRO_5009615387" evidence="10">
    <location>
        <begin position="27"/>
        <end position="552"/>
    </location>
</feature>
<dbReference type="AlphaFoldDB" id="A0A1J0R5T8"/>
<evidence type="ECO:0000313" key="13">
    <source>
        <dbReference type="EMBL" id="APD73214.1"/>
    </source>
</evidence>
<keyword evidence="7" id="KW-0325">Glycoprotein</keyword>
<comment type="subcellular location">
    <subcellularLocation>
        <location evidence="2">Cell membrane</location>
        <topology evidence="2">Lipid-anchor</topology>
        <topology evidence="2">GPI-anchor</topology>
    </subcellularLocation>
</comment>
<evidence type="ECO:0000256" key="8">
    <source>
        <dbReference type="ARBA" id="ARBA00023288"/>
    </source>
</evidence>
<keyword evidence="5 10" id="KW-0732">Signal</keyword>
<evidence type="ECO:0000256" key="9">
    <source>
        <dbReference type="SAM" id="MobiDB-lite"/>
    </source>
</evidence>
<keyword evidence="4" id="KW-0336">GPI-anchor</keyword>
<evidence type="ECO:0000256" key="6">
    <source>
        <dbReference type="ARBA" id="ARBA00023136"/>
    </source>
</evidence>
<dbReference type="GO" id="GO:0098552">
    <property type="term" value="C:side of membrane"/>
    <property type="evidence" value="ECO:0007669"/>
    <property type="project" value="UniProtKB-KW"/>
</dbReference>
<evidence type="ECO:0000256" key="7">
    <source>
        <dbReference type="ARBA" id="ARBA00023180"/>
    </source>
</evidence>
<keyword evidence="6" id="KW-0472">Membrane</keyword>
<feature type="compositionally biased region" description="Basic and acidic residues" evidence="9">
    <location>
        <begin position="481"/>
        <end position="499"/>
    </location>
</feature>
<feature type="domain" description="Trypanosome variant surface glycoprotein B-type N-terminal" evidence="12">
    <location>
        <begin position="13"/>
        <end position="415"/>
    </location>
</feature>
<evidence type="ECO:0000259" key="11">
    <source>
        <dbReference type="Pfam" id="PF10659"/>
    </source>
</evidence>